<dbReference type="RefSeq" id="WP_200240306.1">
    <property type="nucleotide sequence ID" value="NZ_NRRV01000052.1"/>
</dbReference>
<sequence>MQATPAAAARQRRVQSRIDNADAYGFFNLLTGPELLDDVEALLPEHRERPLISREAADRDAVDVHGAGTLTRRQLSSGGQ</sequence>
<gene>
    <name evidence="1" type="ORF">CKO31_18005</name>
</gene>
<evidence type="ECO:0000313" key="1">
    <source>
        <dbReference type="EMBL" id="MBK1632600.1"/>
    </source>
</evidence>
<comment type="caution">
    <text evidence="1">The sequence shown here is derived from an EMBL/GenBank/DDBJ whole genome shotgun (WGS) entry which is preliminary data.</text>
</comment>
<accession>A0ABS1CKZ8</accession>
<evidence type="ECO:0000313" key="2">
    <source>
        <dbReference type="Proteomes" id="UP000748752"/>
    </source>
</evidence>
<name>A0ABS1CKZ8_9GAMM</name>
<proteinExistence type="predicted"/>
<keyword evidence="2" id="KW-1185">Reference proteome</keyword>
<protein>
    <submittedName>
        <fullName evidence="1">Uncharacterized protein</fullName>
    </submittedName>
</protein>
<reference evidence="1 2" key="1">
    <citation type="journal article" date="2020" name="Microorganisms">
        <title>Osmotic Adaptation and Compatible Solute Biosynthesis of Phototrophic Bacteria as Revealed from Genome Analyses.</title>
        <authorList>
            <person name="Imhoff J.F."/>
            <person name="Rahn T."/>
            <person name="Kunzel S."/>
            <person name="Keller A."/>
            <person name="Neulinger S.C."/>
        </authorList>
    </citation>
    <scope>NUCLEOTIDE SEQUENCE [LARGE SCALE GENOMIC DNA]</scope>
    <source>
        <strain evidence="1 2">DSM 6210</strain>
    </source>
</reference>
<organism evidence="1 2">
    <name type="scientific">Thiohalocapsa halophila</name>
    <dbReference type="NCBI Taxonomy" id="69359"/>
    <lineage>
        <taxon>Bacteria</taxon>
        <taxon>Pseudomonadati</taxon>
        <taxon>Pseudomonadota</taxon>
        <taxon>Gammaproteobacteria</taxon>
        <taxon>Chromatiales</taxon>
        <taxon>Chromatiaceae</taxon>
        <taxon>Thiohalocapsa</taxon>
    </lineage>
</organism>
<dbReference type="Proteomes" id="UP000748752">
    <property type="component" value="Unassembled WGS sequence"/>
</dbReference>
<dbReference type="EMBL" id="NRRV01000052">
    <property type="protein sequence ID" value="MBK1632600.1"/>
    <property type="molecule type" value="Genomic_DNA"/>
</dbReference>